<proteinExistence type="predicted"/>
<evidence type="ECO:0000313" key="3">
    <source>
        <dbReference type="EMBL" id="CAK7909162.1"/>
    </source>
</evidence>
<evidence type="ECO:0000259" key="1">
    <source>
        <dbReference type="Pfam" id="PF14033"/>
    </source>
</evidence>
<dbReference type="PANTHER" id="PTHR33119">
    <property type="entry name" value="IFI3P"/>
    <property type="match status" value="1"/>
</dbReference>
<gene>
    <name evidence="3" type="ORF">CAAN4_E13476</name>
</gene>
<accession>A0ABP0EDF2</accession>
<evidence type="ECO:0008006" key="5">
    <source>
        <dbReference type="Google" id="ProtNLM"/>
    </source>
</evidence>
<sequence length="568" mass="66646">MGLKLGPSPFGHPFWGPFTMTGDPMKCLDEWSIIEMSKLIRSKIDWKTKYKNETIVNKWKAEFKSQFTSKTRPIDELIEYVFQELAWYEYVEHNFNGFEESGFVIGSDDKIVYSDSAIPDDIKTELRANVESFAKAEFGDKPDYHPGSNNQVIDLVHPSLYPLQYGITPKIVKYEKKNHQEKEPEEQVIIAEFSDDIGKVKQHVEDWAVSKNYQWLPALLVRKPKYSPYEDVGIHSYEFESYINNLHPKKYGDLYKSIEKVFNLTLPGLNFTLSRLATRTPRRIQLAYQSLYTKEYYEKFDKLYDEVVDENYDKIDEFESKKLDYLVDRPVKYTKDHPVNYDFNLLKSFSQLHVIVKLANIELTPSNPKYNGGSWHVEGTINEDIVATILYYYDSDNITESRLSFRGAFDEPNYDQDDKIGCEAIYGIKDGETLTRMIGDVECKENRVVVFPNWFQHHVEPFELKDKTKNGHRKILCMFVCDPYNDKVVSTVDVPPQQKSWWEDPTPIEQISKERMDKITKMKGDKWPIDLEESKSIREKLMKERSISSTKDIEDENPFLREFSLCEH</sequence>
<dbReference type="InterPro" id="IPR049207">
    <property type="entry name" value="DUF4246_N"/>
</dbReference>
<dbReference type="Pfam" id="PF14033">
    <property type="entry name" value="DUF4246"/>
    <property type="match status" value="1"/>
</dbReference>
<organism evidence="3 4">
    <name type="scientific">[Candida] anglica</name>
    <dbReference type="NCBI Taxonomy" id="148631"/>
    <lineage>
        <taxon>Eukaryota</taxon>
        <taxon>Fungi</taxon>
        <taxon>Dikarya</taxon>
        <taxon>Ascomycota</taxon>
        <taxon>Saccharomycotina</taxon>
        <taxon>Pichiomycetes</taxon>
        <taxon>Debaryomycetaceae</taxon>
        <taxon>Kurtzmaniella</taxon>
    </lineage>
</organism>
<dbReference type="Pfam" id="PF21666">
    <property type="entry name" value="DUF4246_N"/>
    <property type="match status" value="1"/>
</dbReference>
<dbReference type="Proteomes" id="UP001497600">
    <property type="component" value="Chromosome E"/>
</dbReference>
<reference evidence="3 4" key="1">
    <citation type="submission" date="2024-01" db="EMBL/GenBank/DDBJ databases">
        <authorList>
            <consortium name="Genoscope - CEA"/>
            <person name="William W."/>
        </authorList>
    </citation>
    <scope>NUCLEOTIDE SEQUENCE [LARGE SCALE GENOMIC DNA]</scope>
    <source>
        <strain evidence="3 4">29B2s-10</strain>
    </source>
</reference>
<evidence type="ECO:0000259" key="2">
    <source>
        <dbReference type="Pfam" id="PF21666"/>
    </source>
</evidence>
<name>A0ABP0EDF2_9ASCO</name>
<dbReference type="PANTHER" id="PTHR33119:SF1">
    <property type="entry name" value="FE2OG DIOXYGENASE DOMAIN-CONTAINING PROTEIN"/>
    <property type="match status" value="1"/>
</dbReference>
<evidence type="ECO:0000313" key="4">
    <source>
        <dbReference type="Proteomes" id="UP001497600"/>
    </source>
</evidence>
<dbReference type="InterPro" id="IPR049192">
    <property type="entry name" value="DUF4246_C"/>
</dbReference>
<dbReference type="EMBL" id="OZ004257">
    <property type="protein sequence ID" value="CAK7909162.1"/>
    <property type="molecule type" value="Genomic_DNA"/>
</dbReference>
<dbReference type="InterPro" id="IPR025340">
    <property type="entry name" value="DUF4246"/>
</dbReference>
<feature type="domain" description="DUF4246" evidence="2">
    <location>
        <begin position="8"/>
        <end position="62"/>
    </location>
</feature>
<protein>
    <recommendedName>
        <fullName evidence="5">Prolyl 4-hydroxylase alpha subunit Fe(2+) 2OG dioxygenase domain-containing protein</fullName>
    </recommendedName>
</protein>
<keyword evidence="4" id="KW-1185">Reference proteome</keyword>
<feature type="domain" description="DUF4246" evidence="1">
    <location>
        <begin position="76"/>
        <end position="504"/>
    </location>
</feature>